<evidence type="ECO:0000256" key="4">
    <source>
        <dbReference type="ARBA" id="ARBA00022505"/>
    </source>
</evidence>
<evidence type="ECO:0000313" key="11">
    <source>
        <dbReference type="EMBL" id="VAW10963.1"/>
    </source>
</evidence>
<reference evidence="11" key="1">
    <citation type="submission" date="2018-06" db="EMBL/GenBank/DDBJ databases">
        <authorList>
            <person name="Zhirakovskaya E."/>
        </authorList>
    </citation>
    <scope>NUCLEOTIDE SEQUENCE</scope>
</reference>
<evidence type="ECO:0000256" key="1">
    <source>
        <dbReference type="ARBA" id="ARBA00004429"/>
    </source>
</evidence>
<dbReference type="Pfam" id="PF00528">
    <property type="entry name" value="BPD_transp_1"/>
    <property type="match status" value="1"/>
</dbReference>
<dbReference type="GO" id="GO:0015098">
    <property type="term" value="F:molybdate ion transmembrane transporter activity"/>
    <property type="evidence" value="ECO:0007669"/>
    <property type="project" value="InterPro"/>
</dbReference>
<feature type="transmembrane region" description="Helical" evidence="9">
    <location>
        <begin position="51"/>
        <end position="73"/>
    </location>
</feature>
<dbReference type="InterPro" id="IPR035906">
    <property type="entry name" value="MetI-like_sf"/>
</dbReference>
<dbReference type="AlphaFoldDB" id="A0A3B0T4H3"/>
<dbReference type="PROSITE" id="PS50928">
    <property type="entry name" value="ABC_TM1"/>
    <property type="match status" value="1"/>
</dbReference>
<organism evidence="11">
    <name type="scientific">hydrothermal vent metagenome</name>
    <dbReference type="NCBI Taxonomy" id="652676"/>
    <lineage>
        <taxon>unclassified sequences</taxon>
        <taxon>metagenomes</taxon>
        <taxon>ecological metagenomes</taxon>
    </lineage>
</organism>
<keyword evidence="6 9" id="KW-0812">Transmembrane</keyword>
<accession>A0A3B0T4H3</accession>
<dbReference type="NCBIfam" id="TIGR02141">
    <property type="entry name" value="modB_ABC"/>
    <property type="match status" value="1"/>
</dbReference>
<dbReference type="SUPFAM" id="SSF161098">
    <property type="entry name" value="MetI-like"/>
    <property type="match status" value="1"/>
</dbReference>
<evidence type="ECO:0000259" key="10">
    <source>
        <dbReference type="PROSITE" id="PS50928"/>
    </source>
</evidence>
<feature type="transmembrane region" description="Helical" evidence="9">
    <location>
        <begin position="200"/>
        <end position="222"/>
    </location>
</feature>
<name>A0A3B0T4H3_9ZZZZ</name>
<evidence type="ECO:0000256" key="6">
    <source>
        <dbReference type="ARBA" id="ARBA00022692"/>
    </source>
</evidence>
<evidence type="ECO:0000256" key="5">
    <source>
        <dbReference type="ARBA" id="ARBA00022519"/>
    </source>
</evidence>
<comment type="subcellular location">
    <subcellularLocation>
        <location evidence="1">Cell inner membrane</location>
        <topology evidence="1">Multi-pass membrane protein</topology>
    </subcellularLocation>
</comment>
<keyword evidence="7 9" id="KW-1133">Transmembrane helix</keyword>
<dbReference type="InterPro" id="IPR000515">
    <property type="entry name" value="MetI-like"/>
</dbReference>
<evidence type="ECO:0000256" key="7">
    <source>
        <dbReference type="ARBA" id="ARBA00022989"/>
    </source>
</evidence>
<dbReference type="PANTHER" id="PTHR30183">
    <property type="entry name" value="MOLYBDENUM TRANSPORT SYSTEM PERMEASE PROTEIN MODB"/>
    <property type="match status" value="1"/>
</dbReference>
<keyword evidence="3" id="KW-1003">Cell membrane</keyword>
<sequence length="233" mass="24696">MMDPLSGLEGEVILLSLKVAFWALVFGMPAALAVAWVLARKEFPGKIMLDALVHLPLVMPPVATGYLLLLLLGRRGWVGASLDQWFGIVFAFRWTGAVVAAIVMAFPLMVRPIRQALLAVDPHLEDAAKTMGAGPVSVFWTVTLPLSLGGIIAAGVLGFAKALGEFGATMTFVSNIPGETRTLPLAIHTALQIPGGEYTALRLTLVSVTVSVLALLASELLVRRLRHGGGRAP</sequence>
<dbReference type="PANTHER" id="PTHR30183:SF3">
    <property type="entry name" value="MOLYBDENUM TRANSPORT SYSTEM PERMEASE PROTEIN MODB"/>
    <property type="match status" value="1"/>
</dbReference>
<evidence type="ECO:0000256" key="3">
    <source>
        <dbReference type="ARBA" id="ARBA00022475"/>
    </source>
</evidence>
<proteinExistence type="predicted"/>
<feature type="transmembrane region" description="Helical" evidence="9">
    <location>
        <begin position="138"/>
        <end position="160"/>
    </location>
</feature>
<dbReference type="InterPro" id="IPR011867">
    <property type="entry name" value="ModB_ABC"/>
</dbReference>
<dbReference type="EMBL" id="UOEM01000023">
    <property type="protein sequence ID" value="VAW10963.1"/>
    <property type="molecule type" value="Genomic_DNA"/>
</dbReference>
<dbReference type="GO" id="GO:0005886">
    <property type="term" value="C:plasma membrane"/>
    <property type="evidence" value="ECO:0007669"/>
    <property type="project" value="UniProtKB-SubCell"/>
</dbReference>
<evidence type="ECO:0000256" key="9">
    <source>
        <dbReference type="SAM" id="Phobius"/>
    </source>
</evidence>
<keyword evidence="4" id="KW-0500">Molybdenum</keyword>
<dbReference type="FunFam" id="1.10.3720.10:FF:000018">
    <property type="entry name" value="Molybdenum transport system permease"/>
    <property type="match status" value="1"/>
</dbReference>
<keyword evidence="5" id="KW-0997">Cell inner membrane</keyword>
<feature type="transmembrane region" description="Helical" evidence="9">
    <location>
        <begin position="85"/>
        <end position="108"/>
    </location>
</feature>
<evidence type="ECO:0000256" key="8">
    <source>
        <dbReference type="ARBA" id="ARBA00023136"/>
    </source>
</evidence>
<feature type="transmembrane region" description="Helical" evidence="9">
    <location>
        <begin position="20"/>
        <end position="39"/>
    </location>
</feature>
<dbReference type="NCBIfam" id="NF006939">
    <property type="entry name" value="PRK09421.1"/>
    <property type="match status" value="1"/>
</dbReference>
<feature type="domain" description="ABC transmembrane type-1" evidence="10">
    <location>
        <begin position="13"/>
        <end position="216"/>
    </location>
</feature>
<dbReference type="Gene3D" id="1.10.3720.10">
    <property type="entry name" value="MetI-like"/>
    <property type="match status" value="1"/>
</dbReference>
<keyword evidence="8 9" id="KW-0472">Membrane</keyword>
<gene>
    <name evidence="11" type="ORF">MNBD_ALPHA09-1023</name>
</gene>
<keyword evidence="2" id="KW-0813">Transport</keyword>
<dbReference type="CDD" id="cd06261">
    <property type="entry name" value="TM_PBP2"/>
    <property type="match status" value="1"/>
</dbReference>
<protein>
    <submittedName>
        <fullName evidence="11">Molybdenum ABC transporter permease protein ModB</fullName>
    </submittedName>
</protein>
<evidence type="ECO:0000256" key="2">
    <source>
        <dbReference type="ARBA" id="ARBA00022448"/>
    </source>
</evidence>